<keyword evidence="3" id="KW-1185">Reference proteome</keyword>
<dbReference type="RefSeq" id="WP_069128460.1">
    <property type="nucleotide sequence ID" value="NZ_MARB01000047.1"/>
</dbReference>
<evidence type="ECO:0000313" key="2">
    <source>
        <dbReference type="EMBL" id="ODJ85601.1"/>
    </source>
</evidence>
<dbReference type="AlphaFoldDB" id="A0A7Z1AD53"/>
<name>A0A7Z1AD53_9GAMM</name>
<reference evidence="2 3" key="1">
    <citation type="submission" date="2016-06" db="EMBL/GenBank/DDBJ databases">
        <title>Genome sequence of endosymbiont of Candidatus Endolucinida thiodiazotropha.</title>
        <authorList>
            <person name="Poehlein A."/>
            <person name="Koenig S."/>
            <person name="Heiden S.E."/>
            <person name="Thuermer A."/>
            <person name="Voget S."/>
            <person name="Daniel R."/>
            <person name="Markert S."/>
            <person name="Gros O."/>
            <person name="Schweder T."/>
        </authorList>
    </citation>
    <scope>NUCLEOTIDE SEQUENCE [LARGE SCALE GENOMIC DNA]</scope>
    <source>
        <strain evidence="2 3">COS</strain>
    </source>
</reference>
<protein>
    <submittedName>
        <fullName evidence="2">Uncharacterized protein</fullName>
    </submittedName>
</protein>
<comment type="caution">
    <text evidence="2">The sequence shown here is derived from an EMBL/GenBank/DDBJ whole genome shotgun (WGS) entry which is preliminary data.</text>
</comment>
<feature type="transmembrane region" description="Helical" evidence="1">
    <location>
        <begin position="5"/>
        <end position="24"/>
    </location>
</feature>
<keyword evidence="1" id="KW-0472">Membrane</keyword>
<proteinExistence type="predicted"/>
<evidence type="ECO:0000256" key="1">
    <source>
        <dbReference type="SAM" id="Phobius"/>
    </source>
</evidence>
<gene>
    <name evidence="2" type="ORF">CODIS_41770</name>
</gene>
<dbReference type="OrthoDB" id="7068615at2"/>
<dbReference type="EMBL" id="MARB01000047">
    <property type="protein sequence ID" value="ODJ85601.1"/>
    <property type="molecule type" value="Genomic_DNA"/>
</dbReference>
<sequence length="81" mass="9134">MLPILLGLVIAMLFGLMSFFIYGLDGLVSYTWIDTVFWTLIAIGALITLINEVGQCLACRFKQLISNRRFNRFCSDLACAH</sequence>
<evidence type="ECO:0000313" key="3">
    <source>
        <dbReference type="Proteomes" id="UP000094769"/>
    </source>
</evidence>
<dbReference type="Proteomes" id="UP000094769">
    <property type="component" value="Unassembled WGS sequence"/>
</dbReference>
<accession>A0A7Z1AD53</accession>
<feature type="transmembrane region" description="Helical" evidence="1">
    <location>
        <begin position="36"/>
        <end position="59"/>
    </location>
</feature>
<organism evidence="2 3">
    <name type="scientific">Candidatus Thiodiazotropha endolucinida</name>
    <dbReference type="NCBI Taxonomy" id="1655433"/>
    <lineage>
        <taxon>Bacteria</taxon>
        <taxon>Pseudomonadati</taxon>
        <taxon>Pseudomonadota</taxon>
        <taxon>Gammaproteobacteria</taxon>
        <taxon>Chromatiales</taxon>
        <taxon>Sedimenticolaceae</taxon>
        <taxon>Candidatus Thiodiazotropha</taxon>
    </lineage>
</organism>
<keyword evidence="1" id="KW-1133">Transmembrane helix</keyword>
<keyword evidence="1" id="KW-0812">Transmembrane</keyword>